<gene>
    <name evidence="3" type="primary">ABSGL_13237.1 scaffold 13659</name>
</gene>
<dbReference type="PANTHER" id="PTHR12419">
    <property type="entry name" value="OTU DOMAIN CONTAINING PROTEIN"/>
    <property type="match status" value="1"/>
</dbReference>
<organism evidence="3">
    <name type="scientific">Absidia glauca</name>
    <name type="common">Pin mould</name>
    <dbReference type="NCBI Taxonomy" id="4829"/>
    <lineage>
        <taxon>Eukaryota</taxon>
        <taxon>Fungi</taxon>
        <taxon>Fungi incertae sedis</taxon>
        <taxon>Mucoromycota</taxon>
        <taxon>Mucoromycotina</taxon>
        <taxon>Mucoromycetes</taxon>
        <taxon>Mucorales</taxon>
        <taxon>Cunninghamellaceae</taxon>
        <taxon>Absidia</taxon>
    </lineage>
</organism>
<sequence length="390" mass="44202">MHPIIDKPTRKERRAQKKQVLFGGDDGLDLDTQLKKLGLTTKCITGDGNCLFRALSDQYYGYDKHHRSIRREVCDYLGQHKDTYQYFVEDDISFDQYLSSMQQDGCFGGHMVIVGFARLRRVNVKIYQPGMIFVISGTDEEDPEEEEVDRQVLHIAYHSWEHYSSVRNIDGPYNGMPEINDTIPKGSETTAEAAAMDDADDDSDEDSPDSKEKVILNACPGTNIRKVRRLLRKHKGDPNKVIDALYESNNTTDKGDENEPPTTASTVDTLDSTPMPAATIIDENDLSKDITDKLTIQEQCEEPSSTKAQSDNDEKVSPTKAQSDNDEKASPPKRQTARERKLLAKIRQKEQQREKKQRSANKHAAQSRKNDTHKADADIDTNLEMKQLHI</sequence>
<dbReference type="InterPro" id="IPR050704">
    <property type="entry name" value="Peptidase_C85-like"/>
</dbReference>
<evidence type="ECO:0000313" key="3">
    <source>
        <dbReference type="EMBL" id="SAM07594.1"/>
    </source>
</evidence>
<accession>A0A168RZD7</accession>
<dbReference type="OrthoDB" id="415023at2759"/>
<dbReference type="InterPro" id="IPR003323">
    <property type="entry name" value="OTU_dom"/>
</dbReference>
<dbReference type="InParanoid" id="A0A168RZD7"/>
<evidence type="ECO:0000313" key="4">
    <source>
        <dbReference type="Proteomes" id="UP000078561"/>
    </source>
</evidence>
<feature type="domain" description="OTU" evidence="2">
    <location>
        <begin position="39"/>
        <end position="169"/>
    </location>
</feature>
<feature type="region of interest" description="Disordered" evidence="1">
    <location>
        <begin position="248"/>
        <end position="286"/>
    </location>
</feature>
<dbReference type="CDD" id="cd22756">
    <property type="entry name" value="OTU_OTUD3-like"/>
    <property type="match status" value="1"/>
</dbReference>
<dbReference type="PANTHER" id="PTHR12419:SF7">
    <property type="entry name" value="OTU DOMAIN-CONTAINING PROTEIN 3"/>
    <property type="match status" value="1"/>
</dbReference>
<feature type="region of interest" description="Disordered" evidence="1">
    <location>
        <begin position="298"/>
        <end position="390"/>
    </location>
</feature>
<dbReference type="InterPro" id="IPR038765">
    <property type="entry name" value="Papain-like_cys_pep_sf"/>
</dbReference>
<feature type="compositionally biased region" description="Acidic residues" evidence="1">
    <location>
        <begin position="195"/>
        <end position="207"/>
    </location>
</feature>
<dbReference type="Proteomes" id="UP000078561">
    <property type="component" value="Unassembled WGS sequence"/>
</dbReference>
<dbReference type="PROSITE" id="PS50802">
    <property type="entry name" value="OTU"/>
    <property type="match status" value="1"/>
</dbReference>
<feature type="region of interest" description="Disordered" evidence="1">
    <location>
        <begin position="174"/>
        <end position="211"/>
    </location>
</feature>
<proteinExistence type="predicted"/>
<dbReference type="OMA" id="SEWDESW"/>
<keyword evidence="4" id="KW-1185">Reference proteome</keyword>
<feature type="compositionally biased region" description="Basic and acidic residues" evidence="1">
    <location>
        <begin position="368"/>
        <end position="377"/>
    </location>
</feature>
<protein>
    <recommendedName>
        <fullName evidence="2">OTU domain-containing protein</fullName>
    </recommendedName>
</protein>
<dbReference type="SUPFAM" id="SSF54001">
    <property type="entry name" value="Cysteine proteinases"/>
    <property type="match status" value="1"/>
</dbReference>
<dbReference type="EMBL" id="LT554760">
    <property type="protein sequence ID" value="SAM07594.1"/>
    <property type="molecule type" value="Genomic_DNA"/>
</dbReference>
<feature type="compositionally biased region" description="Polar residues" evidence="1">
    <location>
        <begin position="260"/>
        <end position="272"/>
    </location>
</feature>
<evidence type="ECO:0000259" key="2">
    <source>
        <dbReference type="PROSITE" id="PS50802"/>
    </source>
</evidence>
<dbReference type="Gene3D" id="3.90.70.80">
    <property type="match status" value="1"/>
</dbReference>
<dbReference type="Pfam" id="PF02338">
    <property type="entry name" value="OTU"/>
    <property type="match status" value="1"/>
</dbReference>
<reference evidence="3" key="1">
    <citation type="submission" date="2016-04" db="EMBL/GenBank/DDBJ databases">
        <authorList>
            <person name="Evans L.H."/>
            <person name="Alamgir A."/>
            <person name="Owens N."/>
            <person name="Weber N.D."/>
            <person name="Virtaneva K."/>
            <person name="Barbian K."/>
            <person name="Babar A."/>
            <person name="Rosenke K."/>
        </authorList>
    </citation>
    <scope>NUCLEOTIDE SEQUENCE [LARGE SCALE GENOMIC DNA]</scope>
    <source>
        <strain evidence="3">CBS 101.48</strain>
    </source>
</reference>
<dbReference type="GO" id="GO:0004843">
    <property type="term" value="F:cysteine-type deubiquitinase activity"/>
    <property type="evidence" value="ECO:0007669"/>
    <property type="project" value="TreeGrafter"/>
</dbReference>
<feature type="compositionally biased region" description="Basic and acidic residues" evidence="1">
    <location>
        <begin position="310"/>
        <end position="354"/>
    </location>
</feature>
<dbReference type="STRING" id="4829.A0A168RZD7"/>
<evidence type="ECO:0000256" key="1">
    <source>
        <dbReference type="SAM" id="MobiDB-lite"/>
    </source>
</evidence>
<name>A0A168RZD7_ABSGL</name>
<dbReference type="AlphaFoldDB" id="A0A168RZD7"/>
<dbReference type="GO" id="GO:0016579">
    <property type="term" value="P:protein deubiquitination"/>
    <property type="evidence" value="ECO:0007669"/>
    <property type="project" value="TreeGrafter"/>
</dbReference>
<feature type="compositionally biased region" description="Polar residues" evidence="1">
    <location>
        <begin position="298"/>
        <end position="309"/>
    </location>
</feature>